<dbReference type="PROSITE" id="PS51819">
    <property type="entry name" value="VOC"/>
    <property type="match status" value="1"/>
</dbReference>
<evidence type="ECO:0000259" key="2">
    <source>
        <dbReference type="PROSITE" id="PS51819"/>
    </source>
</evidence>
<dbReference type="InterPro" id="IPR051785">
    <property type="entry name" value="MMCE/EMCE_epimerase"/>
</dbReference>
<dbReference type="GO" id="GO:0046491">
    <property type="term" value="P:L-methylmalonyl-CoA metabolic process"/>
    <property type="evidence" value="ECO:0007669"/>
    <property type="project" value="TreeGrafter"/>
</dbReference>
<dbReference type="InterPro" id="IPR037523">
    <property type="entry name" value="VOC_core"/>
</dbReference>
<dbReference type="EMBL" id="CP036164">
    <property type="protein sequence ID" value="QBF48058.1"/>
    <property type="molecule type" value="Genomic_DNA"/>
</dbReference>
<dbReference type="STRING" id="1216970.GCA_001570985_00735"/>
<dbReference type="KEGG" id="jli:EXU32_14970"/>
<dbReference type="Proteomes" id="UP000290408">
    <property type="component" value="Chromosome"/>
</dbReference>
<evidence type="ECO:0000313" key="3">
    <source>
        <dbReference type="EMBL" id="QBF48058.1"/>
    </source>
</evidence>
<dbReference type="Pfam" id="PF13669">
    <property type="entry name" value="Glyoxalase_4"/>
    <property type="match status" value="1"/>
</dbReference>
<evidence type="ECO:0000313" key="4">
    <source>
        <dbReference type="Proteomes" id="UP000290408"/>
    </source>
</evidence>
<dbReference type="SUPFAM" id="SSF54593">
    <property type="entry name" value="Glyoxalase/Bleomycin resistance protein/Dihydroxybiphenyl dioxygenase"/>
    <property type="match status" value="1"/>
</dbReference>
<sequence>MLVEAGDDGSLAALVLGVDDVAATERLLQRRGLEGDASGFDVGGLRWRLAPFVPGEGSDLALDHVVVRTGDPERAAADHGARLGLELRLDRRLEEHGFRGLFFRCGDAVVEVVAPTKGVDGPDVFGGIAWRTRDLEATRERLVGAGVEVSEVRVGRKPGTRVATVRDPALGTPTLLIQQPA</sequence>
<protein>
    <recommendedName>
        <fullName evidence="2">VOC domain-containing protein</fullName>
    </recommendedName>
</protein>
<evidence type="ECO:0000256" key="1">
    <source>
        <dbReference type="ARBA" id="ARBA00022723"/>
    </source>
</evidence>
<organism evidence="3 4">
    <name type="scientific">Janibacter limosus</name>
    <dbReference type="NCBI Taxonomy" id="53458"/>
    <lineage>
        <taxon>Bacteria</taxon>
        <taxon>Bacillati</taxon>
        <taxon>Actinomycetota</taxon>
        <taxon>Actinomycetes</taxon>
        <taxon>Micrococcales</taxon>
        <taxon>Intrasporangiaceae</taxon>
        <taxon>Janibacter</taxon>
    </lineage>
</organism>
<name>A0A4V0ZBH9_9MICO</name>
<accession>A0A4V0ZBH9</accession>
<dbReference type="PANTHER" id="PTHR43048">
    <property type="entry name" value="METHYLMALONYL-COA EPIMERASE"/>
    <property type="match status" value="1"/>
</dbReference>
<feature type="domain" description="VOC" evidence="2">
    <location>
        <begin position="61"/>
        <end position="178"/>
    </location>
</feature>
<dbReference type="AlphaFoldDB" id="A0A4V0ZBH9"/>
<dbReference type="OrthoDB" id="5501430at2"/>
<dbReference type="GO" id="GO:0004493">
    <property type="term" value="F:methylmalonyl-CoA epimerase activity"/>
    <property type="evidence" value="ECO:0007669"/>
    <property type="project" value="TreeGrafter"/>
</dbReference>
<proteinExistence type="predicted"/>
<dbReference type="CDD" id="cd06587">
    <property type="entry name" value="VOC"/>
    <property type="match status" value="1"/>
</dbReference>
<dbReference type="PANTHER" id="PTHR43048:SF3">
    <property type="entry name" value="METHYLMALONYL-COA EPIMERASE, MITOCHONDRIAL"/>
    <property type="match status" value="1"/>
</dbReference>
<keyword evidence="4" id="KW-1185">Reference proteome</keyword>
<dbReference type="Gene3D" id="3.10.180.10">
    <property type="entry name" value="2,3-Dihydroxybiphenyl 1,2-Dioxygenase, domain 1"/>
    <property type="match status" value="1"/>
</dbReference>
<keyword evidence="1" id="KW-0479">Metal-binding</keyword>
<reference evidence="3 4" key="1">
    <citation type="submission" date="2019-02" db="EMBL/GenBank/DDBJ databases">
        <title>Genomic data mining of an Antarctic deep-sea actinobacterium, Janibacterlimosus P3-3-X1.</title>
        <authorList>
            <person name="Liao L."/>
            <person name="Chen B."/>
        </authorList>
    </citation>
    <scope>NUCLEOTIDE SEQUENCE [LARGE SCALE GENOMIC DNA]</scope>
    <source>
        <strain evidence="3 4">P3-3-X1</strain>
    </source>
</reference>
<dbReference type="InterPro" id="IPR029068">
    <property type="entry name" value="Glyas_Bleomycin-R_OHBP_Dase"/>
</dbReference>
<gene>
    <name evidence="3" type="ORF">EXU32_14970</name>
</gene>
<dbReference type="GO" id="GO:0046872">
    <property type="term" value="F:metal ion binding"/>
    <property type="evidence" value="ECO:0007669"/>
    <property type="project" value="UniProtKB-KW"/>
</dbReference>